<accession>A0A3Q3DC33</accession>
<dbReference type="STRING" id="109280.ENSHCOP00000008219"/>
<organism evidence="2 3">
    <name type="scientific">Hippocampus comes</name>
    <name type="common">Tiger tail seahorse</name>
    <dbReference type="NCBI Taxonomy" id="109280"/>
    <lineage>
        <taxon>Eukaryota</taxon>
        <taxon>Metazoa</taxon>
        <taxon>Chordata</taxon>
        <taxon>Craniata</taxon>
        <taxon>Vertebrata</taxon>
        <taxon>Euteleostomi</taxon>
        <taxon>Actinopterygii</taxon>
        <taxon>Neopterygii</taxon>
        <taxon>Teleostei</taxon>
        <taxon>Neoteleostei</taxon>
        <taxon>Acanthomorphata</taxon>
        <taxon>Syngnathiaria</taxon>
        <taxon>Syngnathiformes</taxon>
        <taxon>Syngnathoidei</taxon>
        <taxon>Syngnathidae</taxon>
        <taxon>Hippocampus</taxon>
    </lineage>
</organism>
<dbReference type="PANTHER" id="PTHR16219:SF1">
    <property type="entry name" value="HAUS AUGMIN-LIKE COMPLEX SUBUNIT 4"/>
    <property type="match status" value="1"/>
</dbReference>
<evidence type="ECO:0000256" key="1">
    <source>
        <dbReference type="SAM" id="Coils"/>
    </source>
</evidence>
<reference evidence="2" key="2">
    <citation type="submission" date="2025-09" db="UniProtKB">
        <authorList>
            <consortium name="Ensembl"/>
        </authorList>
    </citation>
    <scope>IDENTIFICATION</scope>
</reference>
<dbReference type="PRINTS" id="PR02090">
    <property type="entry name" value="HAUSAUGMINL4"/>
</dbReference>
<dbReference type="OMA" id="NWALKEF"/>
<dbReference type="GO" id="GO:0051011">
    <property type="term" value="F:microtubule minus-end binding"/>
    <property type="evidence" value="ECO:0007669"/>
    <property type="project" value="TreeGrafter"/>
</dbReference>
<name>A0A3Q3DC33_HIPCM</name>
<dbReference type="AlphaFoldDB" id="A0A3Q3DC33"/>
<keyword evidence="3" id="KW-1185">Reference proteome</keyword>
<dbReference type="Pfam" id="PF14735">
    <property type="entry name" value="HAUS4"/>
    <property type="match status" value="1"/>
</dbReference>
<feature type="coiled-coil region" evidence="1">
    <location>
        <begin position="291"/>
        <end position="318"/>
    </location>
</feature>
<dbReference type="GO" id="GO:0007098">
    <property type="term" value="P:centrosome cycle"/>
    <property type="evidence" value="ECO:0007669"/>
    <property type="project" value="InterPro"/>
</dbReference>
<dbReference type="Proteomes" id="UP000264820">
    <property type="component" value="Unplaced"/>
</dbReference>
<dbReference type="PANTHER" id="PTHR16219">
    <property type="entry name" value="AUGMIN SUBUNIT 4 FAMILY MEMBER"/>
    <property type="match status" value="1"/>
</dbReference>
<dbReference type="GO" id="GO:0070652">
    <property type="term" value="C:HAUS complex"/>
    <property type="evidence" value="ECO:0007669"/>
    <property type="project" value="InterPro"/>
</dbReference>
<evidence type="ECO:0000313" key="2">
    <source>
        <dbReference type="Ensembl" id="ENSHCOP00000008219.1"/>
    </source>
</evidence>
<reference evidence="2" key="1">
    <citation type="submission" date="2025-08" db="UniProtKB">
        <authorList>
            <consortium name="Ensembl"/>
        </authorList>
    </citation>
    <scope>IDENTIFICATION</scope>
</reference>
<dbReference type="GeneTree" id="ENSGT00390000014634"/>
<protein>
    <submittedName>
        <fullName evidence="2">HAUS augmin-like complex, subunit 4</fullName>
    </submittedName>
</protein>
<sequence length="358" mass="41456">ANDSNCMSLDFPTVLASFPLCDMIEEDLSQNPQFYKLMTSLAHHVDKTGLTRPLKTDVEKAEQELLSQRRVWLQSESLHRALQEMSQDHRVRKHHSVTTGFFCLYETMEKCLLVTQCARKLDPSNTTNKDRPSILGLTPQDVMALMPSEKNIQRMKQILPGELEKHLKTKCFSFLSYYRPECENQSDSLKTSQLSHLSAQLDEDKKKVECLKESSWEKRALLQRQTQLYLSELTNCVQLLQSFILENRLKIQPDLDRKKLDYFEGKCELILQKIMAEMVAIQLETYTTDSISAHKEIRKTLESELAACQAEKQVLESTLSSFEILGKEFEALAAEYGKLREKIEIKKWAQKEFTKYNA</sequence>
<dbReference type="Ensembl" id="ENSHCOT00000000672.1">
    <property type="protein sequence ID" value="ENSHCOP00000008219.1"/>
    <property type="gene ID" value="ENSHCOG00000010489.1"/>
</dbReference>
<proteinExistence type="predicted"/>
<dbReference type="InterPro" id="IPR026214">
    <property type="entry name" value="HAUS4_met"/>
</dbReference>
<evidence type="ECO:0000313" key="3">
    <source>
        <dbReference type="Proteomes" id="UP000264820"/>
    </source>
</evidence>
<dbReference type="InterPro" id="IPR029327">
    <property type="entry name" value="HAUS4"/>
</dbReference>
<dbReference type="GO" id="GO:0051225">
    <property type="term" value="P:spindle assembly"/>
    <property type="evidence" value="ECO:0007669"/>
    <property type="project" value="InterPro"/>
</dbReference>
<keyword evidence="1" id="KW-0175">Coiled coil</keyword>